<dbReference type="AlphaFoldDB" id="A0A2N8NPY8"/>
<dbReference type="Pfam" id="PF14219">
    <property type="entry name" value="DUF4328"/>
    <property type="match status" value="1"/>
</dbReference>
<feature type="transmembrane region" description="Helical" evidence="1">
    <location>
        <begin position="68"/>
        <end position="92"/>
    </location>
</feature>
<organism evidence="3 4">
    <name type="scientific">Streptomyces eurocidicus</name>
    <name type="common">Streptoverticillium eurocidicus</name>
    <dbReference type="NCBI Taxonomy" id="66423"/>
    <lineage>
        <taxon>Bacteria</taxon>
        <taxon>Bacillati</taxon>
        <taxon>Actinomycetota</taxon>
        <taxon>Actinomycetes</taxon>
        <taxon>Kitasatosporales</taxon>
        <taxon>Streptomycetaceae</taxon>
        <taxon>Streptomyces</taxon>
    </lineage>
</organism>
<feature type="domain" description="DUF4328" evidence="2">
    <location>
        <begin position="58"/>
        <end position="215"/>
    </location>
</feature>
<keyword evidence="4" id="KW-1185">Reference proteome</keyword>
<comment type="caution">
    <text evidence="3">The sequence shown here is derived from an EMBL/GenBank/DDBJ whole genome shotgun (WGS) entry which is preliminary data.</text>
</comment>
<name>A0A2N8NPY8_STREU</name>
<keyword evidence="1" id="KW-0812">Transmembrane</keyword>
<proteinExistence type="predicted"/>
<feature type="transmembrane region" description="Helical" evidence="1">
    <location>
        <begin position="189"/>
        <end position="212"/>
    </location>
</feature>
<feature type="transmembrane region" description="Helical" evidence="1">
    <location>
        <begin position="158"/>
        <end position="177"/>
    </location>
</feature>
<protein>
    <recommendedName>
        <fullName evidence="2">DUF4328 domain-containing protein</fullName>
    </recommendedName>
</protein>
<reference evidence="4" key="1">
    <citation type="submission" date="2015-07" db="EMBL/GenBank/DDBJ databases">
        <authorList>
            <person name="Graham D.E."/>
            <person name="Giannone R.J."/>
            <person name="Gulvik C.A."/>
            <person name="Hettich R.L."/>
            <person name="Klingeman D.M."/>
            <person name="Mahan K.M."/>
            <person name="Parry R.J."/>
            <person name="Spain J.C."/>
        </authorList>
    </citation>
    <scope>NUCLEOTIDE SEQUENCE [LARGE SCALE GENOMIC DNA]</scope>
    <source>
        <strain evidence="4">ATCC 27428</strain>
    </source>
</reference>
<dbReference type="EMBL" id="LGUI01000011">
    <property type="protein sequence ID" value="PNE30816.1"/>
    <property type="molecule type" value="Genomic_DNA"/>
</dbReference>
<keyword evidence="1" id="KW-0472">Membrane</keyword>
<accession>A0A2N8NPY8</accession>
<gene>
    <name evidence="3" type="ORF">AF335_28510</name>
</gene>
<feature type="transmembrane region" description="Helical" evidence="1">
    <location>
        <begin position="20"/>
        <end position="47"/>
    </location>
</feature>
<dbReference type="Proteomes" id="UP000235945">
    <property type="component" value="Unassembled WGS sequence"/>
</dbReference>
<keyword evidence="1" id="KW-1133">Transmembrane helix</keyword>
<sequence>MYAPAPAPGAYLSSPRGLAFATVALLAVCAVVDVVSLYSGFTMLGLINQVLAGGIESVSMSDLDRADALQSAVTVAQLAANLAAAVLFVLWFRRVRVNAEVFSPGGHRMSRGWSIGGWFVPVVNLWFPKKIANDIWDASLPYTPDGVPREVSRAGLNAWWGLWIATTFLGWIGERLYGVAQKFESIRAATGVLIVADIADIAAAVLAGLFVLKLTALQGERAAQGPVPPAAVAV</sequence>
<evidence type="ECO:0000256" key="1">
    <source>
        <dbReference type="SAM" id="Phobius"/>
    </source>
</evidence>
<evidence type="ECO:0000259" key="2">
    <source>
        <dbReference type="Pfam" id="PF14219"/>
    </source>
</evidence>
<evidence type="ECO:0000313" key="4">
    <source>
        <dbReference type="Proteomes" id="UP000235945"/>
    </source>
</evidence>
<evidence type="ECO:0000313" key="3">
    <source>
        <dbReference type="EMBL" id="PNE30816.1"/>
    </source>
</evidence>
<dbReference type="InterPro" id="IPR025565">
    <property type="entry name" value="DUF4328"/>
</dbReference>